<dbReference type="AlphaFoldDB" id="A0A951PMQ4"/>
<reference evidence="3" key="1">
    <citation type="submission" date="2021-05" db="EMBL/GenBank/DDBJ databases">
        <authorList>
            <person name="Pietrasiak N."/>
            <person name="Ward R."/>
            <person name="Stajich J.E."/>
            <person name="Kurbessoian T."/>
        </authorList>
    </citation>
    <scope>NUCLEOTIDE SEQUENCE</scope>
    <source>
        <strain evidence="3">CPER-KK1</strain>
    </source>
</reference>
<feature type="transmembrane region" description="Helical" evidence="1">
    <location>
        <begin position="201"/>
        <end position="222"/>
    </location>
</feature>
<comment type="caution">
    <text evidence="3">The sequence shown here is derived from an EMBL/GenBank/DDBJ whole genome shotgun (WGS) entry which is preliminary data.</text>
</comment>
<gene>
    <name evidence="3" type="ORF">KME25_14090</name>
</gene>
<feature type="transmembrane region" description="Helical" evidence="1">
    <location>
        <begin position="391"/>
        <end position="409"/>
    </location>
</feature>
<feature type="transmembrane region" description="Helical" evidence="1">
    <location>
        <begin position="449"/>
        <end position="471"/>
    </location>
</feature>
<organism evidence="3 4">
    <name type="scientific">Symplocastrum torsivum CPER-KK1</name>
    <dbReference type="NCBI Taxonomy" id="450513"/>
    <lineage>
        <taxon>Bacteria</taxon>
        <taxon>Bacillati</taxon>
        <taxon>Cyanobacteriota</taxon>
        <taxon>Cyanophyceae</taxon>
        <taxon>Oscillatoriophycideae</taxon>
        <taxon>Oscillatoriales</taxon>
        <taxon>Microcoleaceae</taxon>
        <taxon>Symplocastrum</taxon>
    </lineage>
</organism>
<reference evidence="3" key="2">
    <citation type="journal article" date="2022" name="Microbiol. Resour. Announc.">
        <title>Metagenome Sequencing to Explore Phylogenomics of Terrestrial Cyanobacteria.</title>
        <authorList>
            <person name="Ward R.D."/>
            <person name="Stajich J.E."/>
            <person name="Johansen J.R."/>
            <person name="Huntemann M."/>
            <person name="Clum A."/>
            <person name="Foster B."/>
            <person name="Foster B."/>
            <person name="Roux S."/>
            <person name="Palaniappan K."/>
            <person name="Varghese N."/>
            <person name="Mukherjee S."/>
            <person name="Reddy T.B.K."/>
            <person name="Daum C."/>
            <person name="Copeland A."/>
            <person name="Chen I.A."/>
            <person name="Ivanova N.N."/>
            <person name="Kyrpides N.C."/>
            <person name="Shapiro N."/>
            <person name="Eloe-Fadrosh E.A."/>
            <person name="Pietrasiak N."/>
        </authorList>
    </citation>
    <scope>NUCLEOTIDE SEQUENCE</scope>
    <source>
        <strain evidence="3">CPER-KK1</strain>
    </source>
</reference>
<feature type="transmembrane region" description="Helical" evidence="1">
    <location>
        <begin position="118"/>
        <end position="137"/>
    </location>
</feature>
<accession>A0A951PMQ4</accession>
<feature type="transmembrane region" description="Helical" evidence="1">
    <location>
        <begin position="263"/>
        <end position="280"/>
    </location>
</feature>
<feature type="transmembrane region" description="Helical" evidence="1">
    <location>
        <begin position="292"/>
        <end position="315"/>
    </location>
</feature>
<sequence length="617" mass="69313">MHNHSKQSWQLTSAIYIFVVVASLLAYGYQFPSENNYVEFPPILSLLNPELYKNDFYVQEMIKFNPRYYYNHLIYFSIKLGLNTPTSYFLYYSLAFSSVVLGLYTLGKRFGQSKLASAVLAFLGLCAANGTIGFVDLFRPEPIPAIFAMGFSIWGIYFCICQRWIFGYLFFGFACLLQFLVGVLPGGLMASLLILDAKKKNNLSILVLPFLLLGILASLVYVPMMLTGDSSTGTITNAEFVYIYGEIRHPHHIIFSTFGLRSWLNFILFMVGGLLCIQNAESLRSEDKTRLSLVIATSAFALLLGYIFVEVYPLAFIAKLQLARTTPFAQLMVLIAISVLVDEQYRRGNIALSLLLLITPLTKDGGIVLFILAGSLCAFKATHNLQILRSRFVTLATVVVLPLLLINHSVSESGVAIADDVNEQFLLFLILAFPFFVEKISQAAPKSKVIIIHTLAFCSCLILSLGLLNVLPEKLSNVFNKRLATYQISTDEVTTLALRFKQLSSKDALILVPPSSDQFRFYSERAVVFDFRSFPYTVQGIQEWTNRLQAILGSVNASVSNSDLLFRQRSSSELVDVAHRFEANYILTQIDWHPDIKGLVIDKEGKWFLYKLSKDKG</sequence>
<feature type="domain" description="DUF6798" evidence="2">
    <location>
        <begin position="497"/>
        <end position="551"/>
    </location>
</feature>
<keyword evidence="1" id="KW-1133">Transmembrane helix</keyword>
<feature type="transmembrane region" description="Helical" evidence="1">
    <location>
        <begin position="12"/>
        <end position="31"/>
    </location>
</feature>
<protein>
    <recommendedName>
        <fullName evidence="2">DUF6798 domain-containing protein</fullName>
    </recommendedName>
</protein>
<dbReference type="EMBL" id="JAHHIF010000016">
    <property type="protein sequence ID" value="MBW4545558.1"/>
    <property type="molecule type" value="Genomic_DNA"/>
</dbReference>
<evidence type="ECO:0000256" key="1">
    <source>
        <dbReference type="SAM" id="Phobius"/>
    </source>
</evidence>
<dbReference type="Pfam" id="PF20604">
    <property type="entry name" value="DUF6798"/>
    <property type="match status" value="1"/>
</dbReference>
<proteinExistence type="predicted"/>
<dbReference type="InterPro" id="IPR046477">
    <property type="entry name" value="DUF6798"/>
</dbReference>
<keyword evidence="1" id="KW-0812">Transmembrane</keyword>
<keyword evidence="1" id="KW-0472">Membrane</keyword>
<feature type="transmembrane region" description="Helical" evidence="1">
    <location>
        <begin position="168"/>
        <end position="195"/>
    </location>
</feature>
<feature type="transmembrane region" description="Helical" evidence="1">
    <location>
        <begin position="353"/>
        <end position="379"/>
    </location>
</feature>
<evidence type="ECO:0000313" key="4">
    <source>
        <dbReference type="Proteomes" id="UP000753908"/>
    </source>
</evidence>
<feature type="transmembrane region" description="Helical" evidence="1">
    <location>
        <begin position="322"/>
        <end position="341"/>
    </location>
</feature>
<dbReference type="Proteomes" id="UP000753908">
    <property type="component" value="Unassembled WGS sequence"/>
</dbReference>
<feature type="transmembrane region" description="Helical" evidence="1">
    <location>
        <begin position="143"/>
        <end position="161"/>
    </location>
</feature>
<evidence type="ECO:0000259" key="2">
    <source>
        <dbReference type="Pfam" id="PF20604"/>
    </source>
</evidence>
<evidence type="ECO:0000313" key="3">
    <source>
        <dbReference type="EMBL" id="MBW4545558.1"/>
    </source>
</evidence>
<name>A0A951PMQ4_9CYAN</name>
<feature type="transmembrane region" description="Helical" evidence="1">
    <location>
        <begin position="421"/>
        <end position="437"/>
    </location>
</feature>